<proteinExistence type="inferred from homology"/>
<dbReference type="GO" id="GO:0005886">
    <property type="term" value="C:plasma membrane"/>
    <property type="evidence" value="ECO:0007669"/>
    <property type="project" value="UniProtKB-SubCell"/>
</dbReference>
<reference evidence="2 3" key="1">
    <citation type="submission" date="2018-07" db="EMBL/GenBank/DDBJ databases">
        <title>Desertimonas flava gen. nov. sp. nov.</title>
        <authorList>
            <person name="Liu S."/>
        </authorList>
    </citation>
    <scope>NUCLEOTIDE SEQUENCE [LARGE SCALE GENOMIC DNA]</scope>
    <source>
        <strain evidence="2 3">16Sb5-5</strain>
    </source>
</reference>
<comment type="caution">
    <text evidence="2">The sequence shown here is derived from an EMBL/GenBank/DDBJ whole genome shotgun (WGS) entry which is preliminary data.</text>
</comment>
<keyword evidence="1" id="KW-0812">Transmembrane</keyword>
<organism evidence="2 3">
    <name type="scientific">Desertihabitans brevis</name>
    <dbReference type="NCBI Taxonomy" id="2268447"/>
    <lineage>
        <taxon>Bacteria</taxon>
        <taxon>Bacillati</taxon>
        <taxon>Actinomycetota</taxon>
        <taxon>Actinomycetes</taxon>
        <taxon>Propionibacteriales</taxon>
        <taxon>Propionibacteriaceae</taxon>
        <taxon>Desertihabitans</taxon>
    </lineage>
</organism>
<keyword evidence="1" id="KW-0472">Membrane</keyword>
<evidence type="ECO:0000313" key="3">
    <source>
        <dbReference type="Proteomes" id="UP000252770"/>
    </source>
</evidence>
<comment type="subcellular location">
    <subcellularLocation>
        <location evidence="1">Cell membrane</location>
        <topology evidence="1">Multi-pass membrane protein</topology>
    </subcellularLocation>
</comment>
<evidence type="ECO:0000256" key="1">
    <source>
        <dbReference type="RuleBase" id="RU363076"/>
    </source>
</evidence>
<keyword evidence="1" id="KW-1003">Cell membrane</keyword>
<dbReference type="Pfam" id="PF02104">
    <property type="entry name" value="SURF1"/>
    <property type="match status" value="1"/>
</dbReference>
<dbReference type="AlphaFoldDB" id="A0A367YZD9"/>
<gene>
    <name evidence="2" type="ORF">DT076_06900</name>
</gene>
<feature type="transmembrane region" description="Helical" evidence="1">
    <location>
        <begin position="217"/>
        <end position="234"/>
    </location>
</feature>
<feature type="transmembrane region" description="Helical" evidence="1">
    <location>
        <begin position="20"/>
        <end position="39"/>
    </location>
</feature>
<comment type="similarity">
    <text evidence="1">Belongs to the SURF1 family.</text>
</comment>
<dbReference type="EMBL" id="QOUI01000003">
    <property type="protein sequence ID" value="RCK70372.1"/>
    <property type="molecule type" value="Genomic_DNA"/>
</dbReference>
<sequence>MTGAARGVPVLVTRLKQVGVVLLALVIAGAMVRLGWWQLDVYRQQAEGFALQRAAEPARPLGEVAPPGELPEDGYGRTVTFAGEFSASQPQFLIPVPGEPGRYRVLSALVQDDGSTVPVVRGVAALPDVADPPAPPSGPQRLSGILLASEARVEGAEPEPGELASVRLSEVAQSWDPPLVNGFVTLDAEHAAAQGLEQAAVTLPEGEGELRNGGYALQWWVFAGFGLVLAVLIARDIGRKDGARDQAEPAG</sequence>
<keyword evidence="3" id="KW-1185">Reference proteome</keyword>
<dbReference type="Proteomes" id="UP000252770">
    <property type="component" value="Unassembled WGS sequence"/>
</dbReference>
<dbReference type="PROSITE" id="PS50895">
    <property type="entry name" value="SURF1"/>
    <property type="match status" value="1"/>
</dbReference>
<protein>
    <recommendedName>
        <fullName evidence="1">SURF1-like protein</fullName>
    </recommendedName>
</protein>
<dbReference type="InterPro" id="IPR002994">
    <property type="entry name" value="Surf1/Shy1"/>
</dbReference>
<accession>A0A367YZD9</accession>
<keyword evidence="1" id="KW-1133">Transmembrane helix</keyword>
<name>A0A367YZD9_9ACTN</name>
<evidence type="ECO:0000313" key="2">
    <source>
        <dbReference type="EMBL" id="RCK70372.1"/>
    </source>
</evidence>